<comment type="caution">
    <text evidence="1">The sequence shown here is derived from an EMBL/GenBank/DDBJ whole genome shotgun (WGS) entry which is preliminary data.</text>
</comment>
<gene>
    <name evidence="1" type="ORF">AVENLUH13518_00738</name>
</gene>
<dbReference type="EMBL" id="JRHX01000030">
    <property type="protein sequence ID" value="KXZ72127.1"/>
    <property type="molecule type" value="Genomic_DNA"/>
</dbReference>
<reference evidence="1 2" key="1">
    <citation type="journal article" date="2016" name="Sci. Rep.">
        <title>Genomic and phenotypic characterization of the species Acinetobacter venetianus.</title>
        <authorList>
            <person name="Fondi M."/>
            <person name="Maida I."/>
            <person name="Perrin E."/>
            <person name="Orlandini V."/>
            <person name="La Torre L."/>
            <person name="Bosi E."/>
            <person name="Negroni A."/>
            <person name="Zanaroli G."/>
            <person name="Fava F."/>
            <person name="Decorosi F."/>
            <person name="Giovannetti L."/>
            <person name="Viti C."/>
            <person name="Vaneechoutte M."/>
            <person name="Dijkshoorn L."/>
            <person name="Fani R."/>
        </authorList>
    </citation>
    <scope>NUCLEOTIDE SEQUENCE [LARGE SCALE GENOMIC DNA]</scope>
    <source>
        <strain evidence="1 2">LUH13518</strain>
    </source>
</reference>
<evidence type="ECO:0000313" key="1">
    <source>
        <dbReference type="EMBL" id="KXZ72127.1"/>
    </source>
</evidence>
<dbReference type="RefSeq" id="WP_061524045.1">
    <property type="nucleotide sequence ID" value="NZ_JRHX01000030.1"/>
</dbReference>
<protein>
    <submittedName>
        <fullName evidence="1">Uncharacterized protein</fullName>
    </submittedName>
</protein>
<sequence>MNKLDLCPLQESYSVKYGTSVERIALRGGFGRYVQTKNAKKHLVDLAFTLREDDFIYFRAFYLNWQLNPLPFLMSLIIEDSEFREYIAQFVPESFSFNELNGNVFKVSAQLVVVTSEVQILTSKPYPTYLLESVAYNISQIGLQQVNNYVDMGIEAGNYSLGLVGVTSREVLNHYEANIEPNLYSIALQSVQITKQTSYLTYVAPDIEASNYSIGLQGAQITKTVAYIPYILDMESGNYSIGIQGVQITN</sequence>
<dbReference type="Proteomes" id="UP000075544">
    <property type="component" value="Unassembled WGS sequence"/>
</dbReference>
<dbReference type="PATRIC" id="fig|52133.19.peg.760"/>
<evidence type="ECO:0000313" key="2">
    <source>
        <dbReference type="Proteomes" id="UP000075544"/>
    </source>
</evidence>
<dbReference type="AlphaFoldDB" id="A0A150HY21"/>
<accession>A0A150HY21</accession>
<proteinExistence type="predicted"/>
<name>A0A150HY21_9GAMM</name>
<organism evidence="1 2">
    <name type="scientific">Acinetobacter venetianus</name>
    <dbReference type="NCBI Taxonomy" id="52133"/>
    <lineage>
        <taxon>Bacteria</taxon>
        <taxon>Pseudomonadati</taxon>
        <taxon>Pseudomonadota</taxon>
        <taxon>Gammaproteobacteria</taxon>
        <taxon>Moraxellales</taxon>
        <taxon>Moraxellaceae</taxon>
        <taxon>Acinetobacter</taxon>
    </lineage>
</organism>